<keyword evidence="2" id="KW-1185">Reference proteome</keyword>
<dbReference type="Proteomes" id="UP000175691">
    <property type="component" value="Unassembled WGS sequence"/>
</dbReference>
<organism evidence="1 2">
    <name type="scientific">Alteromonas confluentis</name>
    <dbReference type="NCBI Taxonomy" id="1656094"/>
    <lineage>
        <taxon>Bacteria</taxon>
        <taxon>Pseudomonadati</taxon>
        <taxon>Pseudomonadota</taxon>
        <taxon>Gammaproteobacteria</taxon>
        <taxon>Alteromonadales</taxon>
        <taxon>Alteromonadaceae</taxon>
        <taxon>Alteromonas/Salinimonas group</taxon>
        <taxon>Alteromonas</taxon>
    </lineage>
</organism>
<dbReference type="OrthoDB" id="9785445at2"/>
<dbReference type="RefSeq" id="WP_070124484.1">
    <property type="nucleotide sequence ID" value="NZ_MDHN01000013.1"/>
</dbReference>
<evidence type="ECO:0000313" key="2">
    <source>
        <dbReference type="Proteomes" id="UP000175691"/>
    </source>
</evidence>
<dbReference type="AlphaFoldDB" id="A0A1E7ZDL1"/>
<sequence length="185" mass="20228">MSVKNSKVTILGVAAAFVLPVLIAKLALDNGWFTQGATNKGELLQPTRDLSTVFASEEPKWRLVYSLPAHCDQACENAIFSIHQVWMALGRETERAQATVLVSESSDATVIDKLGEEQNLHVVQVSENALNRAITAEDSATILLVDTLNNAMLRYPVSGDKQTAIQRSRDILADVKKLLKLSRIG</sequence>
<dbReference type="EMBL" id="MDHN01000013">
    <property type="protein sequence ID" value="OFC71597.1"/>
    <property type="molecule type" value="Genomic_DNA"/>
</dbReference>
<proteinExistence type="predicted"/>
<evidence type="ECO:0000313" key="1">
    <source>
        <dbReference type="EMBL" id="OFC71597.1"/>
    </source>
</evidence>
<accession>A0A1E7ZDL1</accession>
<protein>
    <recommendedName>
        <fullName evidence="3">Cytochrome oxidase assembly protein</fullName>
    </recommendedName>
</protein>
<reference evidence="1 2" key="1">
    <citation type="submission" date="2016-08" db="EMBL/GenBank/DDBJ databases">
        <authorList>
            <person name="Seilhamer J.J."/>
        </authorList>
    </citation>
    <scope>NUCLEOTIDE SEQUENCE [LARGE SCALE GENOMIC DNA]</scope>
    <source>
        <strain evidence="1 2">KCTC 42603</strain>
    </source>
</reference>
<name>A0A1E7ZDL1_9ALTE</name>
<comment type="caution">
    <text evidence="1">The sequence shown here is derived from an EMBL/GenBank/DDBJ whole genome shotgun (WGS) entry which is preliminary data.</text>
</comment>
<dbReference type="STRING" id="1656094.BFC18_07655"/>
<gene>
    <name evidence="1" type="ORF">BFC18_07655</name>
</gene>
<evidence type="ECO:0008006" key="3">
    <source>
        <dbReference type="Google" id="ProtNLM"/>
    </source>
</evidence>